<dbReference type="Gene3D" id="2.60.40.3440">
    <property type="match status" value="1"/>
</dbReference>
<dbReference type="PROSITE" id="PS50817">
    <property type="entry name" value="INTEIN_N_TER"/>
    <property type="match status" value="1"/>
</dbReference>
<dbReference type="Gene3D" id="2.150.10.10">
    <property type="entry name" value="Serralysin-like metalloprotease, C-terminal"/>
    <property type="match status" value="2"/>
</dbReference>
<dbReference type="Pfam" id="PF00353">
    <property type="entry name" value="HemolysinCabind"/>
    <property type="match status" value="3"/>
</dbReference>
<feature type="domain" description="Hedgehog/Intein (Hint)" evidence="4">
    <location>
        <begin position="564"/>
        <end position="710"/>
    </location>
</feature>
<dbReference type="SUPFAM" id="SSF51120">
    <property type="entry name" value="beta-Roll"/>
    <property type="match status" value="2"/>
</dbReference>
<dbReference type="InterPro" id="IPR006141">
    <property type="entry name" value="Intein_N"/>
</dbReference>
<evidence type="ECO:0000256" key="2">
    <source>
        <dbReference type="ARBA" id="ARBA00022525"/>
    </source>
</evidence>
<dbReference type="SUPFAM" id="SSF51294">
    <property type="entry name" value="Hedgehog/intein (Hint) domain"/>
    <property type="match status" value="1"/>
</dbReference>
<organism evidence="5 6">
    <name type="scientific">Thioclava electrotropha</name>
    <dbReference type="NCBI Taxonomy" id="1549850"/>
    <lineage>
        <taxon>Bacteria</taxon>
        <taxon>Pseudomonadati</taxon>
        <taxon>Pseudomonadota</taxon>
        <taxon>Alphaproteobacteria</taxon>
        <taxon>Rhodobacterales</taxon>
        <taxon>Paracoccaceae</taxon>
        <taxon>Thioclava</taxon>
    </lineage>
</organism>
<evidence type="ECO:0000313" key="6">
    <source>
        <dbReference type="Proteomes" id="UP000192422"/>
    </source>
</evidence>
<dbReference type="RefSeq" id="WP_083076883.1">
    <property type="nucleotide sequence ID" value="NZ_CP053562.1"/>
</dbReference>
<dbReference type="InterPro" id="IPR036844">
    <property type="entry name" value="Hint_dom_sf"/>
</dbReference>
<comment type="subcellular location">
    <subcellularLocation>
        <location evidence="1">Secreted</location>
    </subcellularLocation>
</comment>
<dbReference type="Gene3D" id="2.170.16.10">
    <property type="entry name" value="Hedgehog/Intein (Hint) domain"/>
    <property type="match status" value="1"/>
</dbReference>
<dbReference type="InterPro" id="IPR001343">
    <property type="entry name" value="Hemolysn_Ca-bd"/>
</dbReference>
<keyword evidence="2" id="KW-0964">Secreted</keyword>
<keyword evidence="6" id="KW-1185">Reference proteome</keyword>
<evidence type="ECO:0000259" key="4">
    <source>
        <dbReference type="Pfam" id="PF13403"/>
    </source>
</evidence>
<accession>A0ABX6YVT5</accession>
<name>A0ABX6YVT5_9RHOB</name>
<dbReference type="Pfam" id="PF17963">
    <property type="entry name" value="Big_9"/>
    <property type="match status" value="1"/>
</dbReference>
<evidence type="ECO:0000256" key="1">
    <source>
        <dbReference type="ARBA" id="ARBA00004613"/>
    </source>
</evidence>
<gene>
    <name evidence="5" type="ORF">AKL02_010505</name>
</gene>
<dbReference type="PANTHER" id="PTHR38340:SF1">
    <property type="entry name" value="S-LAYER PROTEIN"/>
    <property type="match status" value="1"/>
</dbReference>
<reference evidence="5 6" key="1">
    <citation type="submission" date="2020-05" db="EMBL/GenBank/DDBJ databases">
        <title>Thioclava electrotropha strain Elox9 finished genome.</title>
        <authorList>
            <person name="Rowe A.R."/>
            <person name="Wilbanks E.G."/>
        </authorList>
    </citation>
    <scope>NUCLEOTIDE SEQUENCE [LARGE SCALE GENOMIC DNA]</scope>
    <source>
        <strain evidence="5 6">Elox9</strain>
    </source>
</reference>
<dbReference type="InterPro" id="IPR050557">
    <property type="entry name" value="RTX_toxin/Mannuronan_C5-epim"/>
</dbReference>
<dbReference type="Proteomes" id="UP000192422">
    <property type="component" value="Chromosome"/>
</dbReference>
<proteinExistence type="predicted"/>
<dbReference type="InterPro" id="IPR018511">
    <property type="entry name" value="Hemolysin-typ_Ca-bd_CS"/>
</dbReference>
<evidence type="ECO:0000256" key="3">
    <source>
        <dbReference type="SAM" id="MobiDB-lite"/>
    </source>
</evidence>
<dbReference type="PRINTS" id="PR00313">
    <property type="entry name" value="CABNDNGRPT"/>
</dbReference>
<dbReference type="InterPro" id="IPR028992">
    <property type="entry name" value="Hedgehog/Intein_dom"/>
</dbReference>
<dbReference type="CDD" id="cd00081">
    <property type="entry name" value="Hint"/>
    <property type="match status" value="1"/>
</dbReference>
<sequence>MTYYYYHHDDDDCDKNSDPNAVNDSANVKYNTAQTIAVLSNDSDPDSDPLKVTWASDPAHGSVTVNADGTITYTPDPNYSGTDSFTYQIYDGQGGYDTATVTIDVSAPDGIVEGTSGGDLIDDDYTGDPEGDMVDNNDAILPGAAPNDDYIIAGDGNDTVYAGQGDDSVEGGNGNDLIFGEGGNDTLEGDDGNDTIYGDNDPAGGPACDPVSETVDWSHFQTDCGEVKDQTVDLGETKVHFDFQSQDYGAKATLTTAAQYTEAGENFDSCSALQLYGAGGDCGDGVSPTSTTVLTFSSDNSDYTGEVQGLSFRINDLDRSDSYDDHVDIVTLSAVDADGNPVDITIDPEGNQTVTDNGDGTYTITGGDQDTGHLDQDDKIGSVKVTINDPTAKLTIAYSNGGDTDQAISITDMTYDTCPVEDDPGEPGDDSIMGGLGDDVLYGQQGEDTLEGGAGSDSLDGGEGNDTLDGGAGADTVYGGDDRDLFIVGSSEDGIGDTLDGGEGGDDYDTLDLQGAGPLRVHSTVTDYDPVSGVSTYAGTVDFLDGSGNVTGTLEFSNMEDVIPCFTPGTLIATPRGEVPAETLREGDKVLTRDNGIQVVRWAGRAEMSRERLMHAPHLKPVLIRKGSLGNDLPERDMMVSPNHRMLVANDKTALYFEEHEVLVAAKHLVANQGVDTVETLGTSYLHFMFDRHEVLLANGSWTESFQPGDQTLGGMGNSQRQEIFEIFPDLQTAKGRDAYHAARKTLKKHEANVLLMS</sequence>
<protein>
    <submittedName>
        <fullName evidence="5">Cadherin-like domain-containing protein</fullName>
    </submittedName>
</protein>
<dbReference type="Pfam" id="PF13403">
    <property type="entry name" value="Hint_2"/>
    <property type="match status" value="1"/>
</dbReference>
<feature type="region of interest" description="Disordered" evidence="3">
    <location>
        <begin position="443"/>
        <end position="475"/>
    </location>
</feature>
<evidence type="ECO:0000313" key="5">
    <source>
        <dbReference type="EMBL" id="QPZ91290.1"/>
    </source>
</evidence>
<dbReference type="PROSITE" id="PS00330">
    <property type="entry name" value="HEMOLYSIN_CALCIUM"/>
    <property type="match status" value="3"/>
</dbReference>
<dbReference type="InterPro" id="IPR011049">
    <property type="entry name" value="Serralysin-like_metalloprot_C"/>
</dbReference>
<dbReference type="EMBL" id="CP053562">
    <property type="protein sequence ID" value="QPZ91290.1"/>
    <property type="molecule type" value="Genomic_DNA"/>
</dbReference>
<dbReference type="PANTHER" id="PTHR38340">
    <property type="entry name" value="S-LAYER PROTEIN"/>
    <property type="match status" value="1"/>
</dbReference>